<accession>A0A0F2TTV9</accession>
<reference evidence="2 3" key="1">
    <citation type="submission" date="2018-09" db="EMBL/GenBank/DDBJ databases">
        <title>Genomic epidemiology reveals two lineages of Vibrio cholerae that can cause global cholera epidemics despite absence of cholera toxin gene.</title>
        <authorList>
            <person name="Wang H."/>
            <person name="Zen W."/>
            <person name="Yu H."/>
            <person name="Zhang W."/>
            <person name="Pan J."/>
            <person name="Yang C."/>
            <person name="Cui Y."/>
        </authorList>
    </citation>
    <scope>NUCLEOTIDE SEQUENCE [LARGE SCALE GENOMIC DNA]</scope>
    <source>
        <strain evidence="2 3">00-1_S85</strain>
    </source>
</reference>
<name>A0A0F2TTV9_VIBCL</name>
<protein>
    <submittedName>
        <fullName evidence="2">DUF2496 domain-containing protein</fullName>
    </submittedName>
    <submittedName>
        <fullName evidence="1">Pleiotropic regulatory protein RsmS</fullName>
    </submittedName>
</protein>
<reference evidence="1" key="3">
    <citation type="submission" date="2023-08" db="EMBL/GenBank/DDBJ databases">
        <title>Vibrio cholerae Outbreaks in Tanzania Exemplify Founder Flush: Simultaneous Increases in Population Size and Genetic Diversity.</title>
        <authorList>
            <person name="Debes A.K."/>
            <person name="Mohammed A."/>
            <person name="Maseke I."/>
            <person name="Almeida M."/>
            <person name="Li S."/>
            <person name="Matimba H."/>
            <person name="Joachim A."/>
            <person name="Mizinduko M."/>
            <person name="Nyanga S."/>
            <person name="Kelly M."/>
            <person name="Kachwamba Y."/>
            <person name="Schaffer A.M."/>
            <person name="Nyanga A.S."/>
            <person name="Mghamba J."/>
            <person name="Mosha F.S."/>
            <person name="Sack D.A."/>
            <person name="Stine O.C."/>
        </authorList>
    </citation>
    <scope>NUCLEOTIDE SEQUENCE</scope>
    <source>
        <strain evidence="1">TDS0091212</strain>
    </source>
</reference>
<dbReference type="NCBIfam" id="NF008266">
    <property type="entry name" value="PRK11038.1"/>
    <property type="match status" value="1"/>
</dbReference>
<dbReference type="Proteomes" id="UP001196338">
    <property type="component" value="Unassembled WGS sequence"/>
</dbReference>
<evidence type="ECO:0000313" key="3">
    <source>
        <dbReference type="Proteomes" id="UP000471242"/>
    </source>
</evidence>
<organism evidence="2 3">
    <name type="scientific">Vibrio cholerae</name>
    <dbReference type="NCBI Taxonomy" id="666"/>
    <lineage>
        <taxon>Bacteria</taxon>
        <taxon>Pseudomonadati</taxon>
        <taxon>Pseudomonadota</taxon>
        <taxon>Gammaproteobacteria</taxon>
        <taxon>Vibrionales</taxon>
        <taxon>Vibrionaceae</taxon>
        <taxon>Vibrio</taxon>
    </lineage>
</organism>
<dbReference type="InterPro" id="IPR019630">
    <property type="entry name" value="DUF2496_YbaM-rel"/>
</dbReference>
<dbReference type="OMA" id="ECNEIDP"/>
<evidence type="ECO:0000313" key="1">
    <source>
        <dbReference type="EMBL" id="MBS7676052.1"/>
    </source>
</evidence>
<dbReference type="Pfam" id="PF10689">
    <property type="entry name" value="DUF2496"/>
    <property type="match status" value="1"/>
</dbReference>
<evidence type="ECO:0000313" key="2">
    <source>
        <dbReference type="EMBL" id="MVD22036.1"/>
    </source>
</evidence>
<sequence>MSTPSIPLNEASDEIKLAVDLIFLLESHAIEPQIALAALEIVKRDFEQKLADAAVSPSIQPKTIAPLSDE</sequence>
<dbReference type="AlphaFoldDB" id="A0A0F2TTV9"/>
<proteinExistence type="predicted"/>
<dbReference type="RefSeq" id="WP_000106914.1">
    <property type="nucleotide sequence ID" value="NZ_AP018677.1"/>
</dbReference>
<dbReference type="KEGG" id="vcq:EN18_12420"/>
<comment type="caution">
    <text evidence="2">The sequence shown here is derived from an EMBL/GenBank/DDBJ whole genome shotgun (WGS) entry which is preliminary data.</text>
</comment>
<gene>
    <name evidence="1" type="primary">rsmS</name>
    <name evidence="2" type="ORF">D6U24_01580</name>
    <name evidence="1" type="ORF">KIN13_21920</name>
</gene>
<dbReference type="EMBL" id="QZRB01000001">
    <property type="protein sequence ID" value="MVD22036.1"/>
    <property type="molecule type" value="Genomic_DNA"/>
</dbReference>
<reference evidence="1" key="2">
    <citation type="submission" date="2021-05" db="EMBL/GenBank/DDBJ databases">
        <authorList>
            <person name="Stine C."/>
        </authorList>
    </citation>
    <scope>NUCLEOTIDE SEQUENCE</scope>
    <source>
        <strain evidence="1">TDS0091212</strain>
    </source>
</reference>
<dbReference type="EMBL" id="JAHBND010001006">
    <property type="protein sequence ID" value="MBS7676052.1"/>
    <property type="molecule type" value="Genomic_DNA"/>
</dbReference>
<dbReference type="Proteomes" id="UP000471242">
    <property type="component" value="Unassembled WGS sequence"/>
</dbReference>